<dbReference type="AlphaFoldDB" id="E0UJZ6"/>
<keyword evidence="2" id="KW-1185">Reference proteome</keyword>
<dbReference type="GO" id="GO:0016020">
    <property type="term" value="C:membrane"/>
    <property type="evidence" value="ECO:0007669"/>
    <property type="project" value="InterPro"/>
</dbReference>
<dbReference type="InterPro" id="IPR005331">
    <property type="entry name" value="Sulfotransferase"/>
</dbReference>
<dbReference type="HOGENOM" id="CLU_094945_2_0_3"/>
<dbReference type="Gene3D" id="3.40.50.300">
    <property type="entry name" value="P-loop containing nucleotide triphosphate hydrolases"/>
    <property type="match status" value="1"/>
</dbReference>
<accession>E0UJZ6</accession>
<protein>
    <recommendedName>
        <fullName evidence="3">Sulfotransferase family protein</fullName>
    </recommendedName>
</protein>
<evidence type="ECO:0000313" key="2">
    <source>
        <dbReference type="Proteomes" id="UP000008206"/>
    </source>
</evidence>
<dbReference type="SUPFAM" id="SSF52540">
    <property type="entry name" value="P-loop containing nucleoside triphosphate hydrolases"/>
    <property type="match status" value="1"/>
</dbReference>
<dbReference type="GO" id="GO:0008146">
    <property type="term" value="F:sulfotransferase activity"/>
    <property type="evidence" value="ECO:0007669"/>
    <property type="project" value="InterPro"/>
</dbReference>
<dbReference type="EMBL" id="CP002198">
    <property type="protein sequence ID" value="ADN14632.1"/>
    <property type="molecule type" value="Genomic_DNA"/>
</dbReference>
<proteinExistence type="predicted"/>
<dbReference type="STRING" id="497965.Cyan7822_2664"/>
<dbReference type="RefSeq" id="WP_013322737.1">
    <property type="nucleotide sequence ID" value="NC_014501.1"/>
</dbReference>
<dbReference type="KEGG" id="cyj:Cyan7822_2664"/>
<dbReference type="Proteomes" id="UP000008206">
    <property type="component" value="Chromosome"/>
</dbReference>
<dbReference type="InterPro" id="IPR027417">
    <property type="entry name" value="P-loop_NTPase"/>
</dbReference>
<organism evidence="1 2">
    <name type="scientific">Gloeothece verrucosa (strain PCC 7822)</name>
    <name type="common">Cyanothece sp. (strain PCC 7822)</name>
    <dbReference type="NCBI Taxonomy" id="497965"/>
    <lineage>
        <taxon>Bacteria</taxon>
        <taxon>Bacillati</taxon>
        <taxon>Cyanobacteriota</taxon>
        <taxon>Cyanophyceae</taxon>
        <taxon>Oscillatoriophycideae</taxon>
        <taxon>Chroococcales</taxon>
        <taxon>Aphanothecaceae</taxon>
        <taxon>Gloeothece</taxon>
        <taxon>Gloeothece verrucosa</taxon>
    </lineage>
</organism>
<evidence type="ECO:0000313" key="1">
    <source>
        <dbReference type="EMBL" id="ADN14632.1"/>
    </source>
</evidence>
<reference evidence="2" key="1">
    <citation type="journal article" date="2011" name="MBio">
        <title>Novel metabolic attributes of the genus Cyanothece, comprising a group of unicellular nitrogen-fixing Cyanobacteria.</title>
        <authorList>
            <person name="Bandyopadhyay A."/>
            <person name="Elvitigala T."/>
            <person name="Welsh E."/>
            <person name="Stockel J."/>
            <person name="Liberton M."/>
            <person name="Min H."/>
            <person name="Sherman L.A."/>
            <person name="Pakrasi H.B."/>
        </authorList>
    </citation>
    <scope>NUCLEOTIDE SEQUENCE [LARGE SCALE GENOMIC DNA]</scope>
    <source>
        <strain evidence="2">PCC 7822</strain>
    </source>
</reference>
<gene>
    <name evidence="1" type="ordered locus">Cyan7822_2664</name>
</gene>
<dbReference type="OrthoDB" id="288532at2"/>
<dbReference type="Pfam" id="PF03567">
    <property type="entry name" value="Sulfotransfer_2"/>
    <property type="match status" value="1"/>
</dbReference>
<sequence>MNKIFPKIVSSIELTDIIYIPYYVDQRAKLLRQRYIDNFVFIHINKTGGRSIEKALNLAFQHKTALEKIDEIGQHKWDKVYKFTTVRNPWDKVVSHFHYRVETNQTNLRAKPIKFKEWVKLAYGYKDSFYYDSPKMFMPQLDWITDHEGKILVDFICRFENLSQDFGAVCKKIGKNVTLPHINSSKHGNYREYYDDDTIEIIAKWFSKDIDNFGYRF</sequence>
<name>E0UJZ6_GLOV7</name>
<evidence type="ECO:0008006" key="3">
    <source>
        <dbReference type="Google" id="ProtNLM"/>
    </source>
</evidence>